<dbReference type="VEuPathDB" id="FungiDB:BO72DRAFT_527183"/>
<dbReference type="InterPro" id="IPR036864">
    <property type="entry name" value="Zn2-C6_fun-type_DNA-bd_sf"/>
</dbReference>
<evidence type="ECO:0000313" key="10">
    <source>
        <dbReference type="Proteomes" id="UP000249789"/>
    </source>
</evidence>
<dbReference type="GO" id="GO:0005634">
    <property type="term" value="C:nucleus"/>
    <property type="evidence" value="ECO:0007669"/>
    <property type="project" value="UniProtKB-SubCell"/>
</dbReference>
<dbReference type="InterPro" id="IPR050815">
    <property type="entry name" value="TF_fung"/>
</dbReference>
<keyword evidence="5" id="KW-0804">Transcription</keyword>
<evidence type="ECO:0000256" key="1">
    <source>
        <dbReference type="ARBA" id="ARBA00004123"/>
    </source>
</evidence>
<name>A0A8G1RRC7_9EURO</name>
<evidence type="ECO:0000259" key="8">
    <source>
        <dbReference type="PROSITE" id="PS50048"/>
    </source>
</evidence>
<dbReference type="RefSeq" id="XP_040802075.1">
    <property type="nucleotide sequence ID" value="XM_040950088.1"/>
</dbReference>
<dbReference type="CDD" id="cd00067">
    <property type="entry name" value="GAL4"/>
    <property type="match status" value="1"/>
</dbReference>
<dbReference type="Pfam" id="PF00172">
    <property type="entry name" value="Zn_clus"/>
    <property type="match status" value="1"/>
</dbReference>
<dbReference type="PANTHER" id="PTHR47338">
    <property type="entry name" value="ZN(II)2CYS6 TRANSCRIPTION FACTOR (EUROFUNG)-RELATED"/>
    <property type="match status" value="1"/>
</dbReference>
<sequence length="205" mass="22959">MTLRESDTEQALSPIACEPCRQKKCKCDRTLPVCTQCSPDPSKCVYPESGKRGLPLGYLNLIEQRLADTEQALFEALTTIRELNASHGGMVVQTTRKSADMRPKNVRMQEWSQLPLSGWAERERWREAKQDQYQCERTVVKSPPGVEVPPSNVYEMPRGISAASLPSRSSVGPAESVSVAESVSPERRRADRAGEVARRYPSLYF</sequence>
<keyword evidence="10" id="KW-1185">Reference proteome</keyword>
<evidence type="ECO:0000256" key="4">
    <source>
        <dbReference type="ARBA" id="ARBA00023125"/>
    </source>
</evidence>
<dbReference type="SUPFAM" id="SSF57701">
    <property type="entry name" value="Zn2/Cys6 DNA-binding domain"/>
    <property type="match status" value="1"/>
</dbReference>
<dbReference type="Proteomes" id="UP000249789">
    <property type="component" value="Unassembled WGS sequence"/>
</dbReference>
<dbReference type="GO" id="GO:0008270">
    <property type="term" value="F:zinc ion binding"/>
    <property type="evidence" value="ECO:0007669"/>
    <property type="project" value="InterPro"/>
</dbReference>
<dbReference type="PROSITE" id="PS00463">
    <property type="entry name" value="ZN2_CY6_FUNGAL_1"/>
    <property type="match status" value="1"/>
</dbReference>
<feature type="region of interest" description="Disordered" evidence="7">
    <location>
        <begin position="163"/>
        <end position="194"/>
    </location>
</feature>
<evidence type="ECO:0000256" key="5">
    <source>
        <dbReference type="ARBA" id="ARBA00023163"/>
    </source>
</evidence>
<protein>
    <recommendedName>
        <fullName evidence="8">Zn(2)-C6 fungal-type domain-containing protein</fullName>
    </recommendedName>
</protein>
<keyword evidence="6" id="KW-0539">Nucleus</keyword>
<dbReference type="GeneID" id="63867423"/>
<proteinExistence type="predicted"/>
<evidence type="ECO:0000256" key="6">
    <source>
        <dbReference type="ARBA" id="ARBA00023242"/>
    </source>
</evidence>
<dbReference type="SMART" id="SM00066">
    <property type="entry name" value="GAL4"/>
    <property type="match status" value="1"/>
</dbReference>
<dbReference type="EMBL" id="KZ824639">
    <property type="protein sequence ID" value="RAK78065.1"/>
    <property type="molecule type" value="Genomic_DNA"/>
</dbReference>
<dbReference type="GO" id="GO:0003677">
    <property type="term" value="F:DNA binding"/>
    <property type="evidence" value="ECO:0007669"/>
    <property type="project" value="UniProtKB-KW"/>
</dbReference>
<dbReference type="OrthoDB" id="3862662at2759"/>
<feature type="compositionally biased region" description="Low complexity" evidence="7">
    <location>
        <begin position="169"/>
        <end position="183"/>
    </location>
</feature>
<evidence type="ECO:0000256" key="7">
    <source>
        <dbReference type="SAM" id="MobiDB-lite"/>
    </source>
</evidence>
<dbReference type="AlphaFoldDB" id="A0A8G1RRC7"/>
<dbReference type="PANTHER" id="PTHR47338:SF20">
    <property type="entry name" value="ZN(II)2CYS6 TRANSCRIPTION FACTOR (EUROFUNG)"/>
    <property type="match status" value="1"/>
</dbReference>
<dbReference type="PROSITE" id="PS50048">
    <property type="entry name" value="ZN2_CY6_FUNGAL_2"/>
    <property type="match status" value="1"/>
</dbReference>
<gene>
    <name evidence="9" type="ORF">BO72DRAFT_527183</name>
</gene>
<reference evidence="9 10" key="1">
    <citation type="submission" date="2018-02" db="EMBL/GenBank/DDBJ databases">
        <title>The genomes of Aspergillus section Nigri reveals drivers in fungal speciation.</title>
        <authorList>
            <consortium name="DOE Joint Genome Institute"/>
            <person name="Vesth T.C."/>
            <person name="Nybo J."/>
            <person name="Theobald S."/>
            <person name="Brandl J."/>
            <person name="Frisvad J.C."/>
            <person name="Nielsen K.F."/>
            <person name="Lyhne E.K."/>
            <person name="Kogle M.E."/>
            <person name="Kuo A."/>
            <person name="Riley R."/>
            <person name="Clum A."/>
            <person name="Nolan M."/>
            <person name="Lipzen A."/>
            <person name="Salamov A."/>
            <person name="Henrissat B."/>
            <person name="Wiebenga A."/>
            <person name="De vries R.P."/>
            <person name="Grigoriev I.V."/>
            <person name="Mortensen U.H."/>
            <person name="Andersen M.R."/>
            <person name="Baker S.E."/>
        </authorList>
    </citation>
    <scope>NUCLEOTIDE SEQUENCE [LARGE SCALE GENOMIC DNA]</scope>
    <source>
        <strain evidence="9 10">CBS 313.89</strain>
    </source>
</reference>
<dbReference type="Gene3D" id="4.10.240.10">
    <property type="entry name" value="Zn(2)-C6 fungal-type DNA-binding domain"/>
    <property type="match status" value="1"/>
</dbReference>
<accession>A0A8G1RRC7</accession>
<keyword evidence="2" id="KW-0479">Metal-binding</keyword>
<feature type="compositionally biased region" description="Basic and acidic residues" evidence="7">
    <location>
        <begin position="184"/>
        <end position="194"/>
    </location>
</feature>
<keyword evidence="3" id="KW-0805">Transcription regulation</keyword>
<dbReference type="GO" id="GO:0000981">
    <property type="term" value="F:DNA-binding transcription factor activity, RNA polymerase II-specific"/>
    <property type="evidence" value="ECO:0007669"/>
    <property type="project" value="InterPro"/>
</dbReference>
<evidence type="ECO:0000313" key="9">
    <source>
        <dbReference type="EMBL" id="RAK78065.1"/>
    </source>
</evidence>
<evidence type="ECO:0000256" key="2">
    <source>
        <dbReference type="ARBA" id="ARBA00022723"/>
    </source>
</evidence>
<keyword evidence="4" id="KW-0238">DNA-binding</keyword>
<evidence type="ECO:0000256" key="3">
    <source>
        <dbReference type="ARBA" id="ARBA00023015"/>
    </source>
</evidence>
<organism evidence="9 10">
    <name type="scientific">Aspergillus fijiensis CBS 313.89</name>
    <dbReference type="NCBI Taxonomy" id="1448319"/>
    <lineage>
        <taxon>Eukaryota</taxon>
        <taxon>Fungi</taxon>
        <taxon>Dikarya</taxon>
        <taxon>Ascomycota</taxon>
        <taxon>Pezizomycotina</taxon>
        <taxon>Eurotiomycetes</taxon>
        <taxon>Eurotiomycetidae</taxon>
        <taxon>Eurotiales</taxon>
        <taxon>Aspergillaceae</taxon>
        <taxon>Aspergillus</taxon>
    </lineage>
</organism>
<feature type="domain" description="Zn(2)-C6 fungal-type" evidence="8">
    <location>
        <begin position="16"/>
        <end position="46"/>
    </location>
</feature>
<dbReference type="InterPro" id="IPR001138">
    <property type="entry name" value="Zn2Cys6_DnaBD"/>
</dbReference>
<comment type="subcellular location">
    <subcellularLocation>
        <location evidence="1">Nucleus</location>
    </subcellularLocation>
</comment>